<evidence type="ECO:0000313" key="2">
    <source>
        <dbReference type="EMBL" id="RCN35862.1"/>
    </source>
</evidence>
<accession>A0A368FUT4</accession>
<reference evidence="2 3" key="1">
    <citation type="submission" date="2014-10" db="EMBL/GenBank/DDBJ databases">
        <title>Draft genome of the hookworm Ancylostoma caninum.</title>
        <authorList>
            <person name="Mitreva M."/>
        </authorList>
    </citation>
    <scope>NUCLEOTIDE SEQUENCE [LARGE SCALE GENOMIC DNA]</scope>
    <source>
        <strain evidence="2 3">Baltimore</strain>
    </source>
</reference>
<dbReference type="AlphaFoldDB" id="A0A368FUT4"/>
<keyword evidence="3" id="KW-1185">Reference proteome</keyword>
<dbReference type="Pfam" id="PF00188">
    <property type="entry name" value="CAP"/>
    <property type="match status" value="1"/>
</dbReference>
<evidence type="ECO:0000313" key="3">
    <source>
        <dbReference type="Proteomes" id="UP000252519"/>
    </source>
</evidence>
<protein>
    <submittedName>
        <fullName evidence="2">SCP-like protein</fullName>
    </submittedName>
</protein>
<dbReference type="PANTHER" id="PTHR10334">
    <property type="entry name" value="CYSTEINE-RICH SECRETORY PROTEIN-RELATED"/>
    <property type="match status" value="1"/>
</dbReference>
<dbReference type="InterPro" id="IPR001283">
    <property type="entry name" value="CRISP-related"/>
</dbReference>
<dbReference type="OrthoDB" id="414826at2759"/>
<sequence>MDQLMTITDKRKNSFFVKEYECELEAAADEIARGCGIDEVNERRLSQTGENLYVFSGGGRGIREVIQKAIDAWWNEIFTQGINRKVLFTKYIAKSPSTPLEFIQMAWATTNKIGCARMKCSGKQFFVCKYEPEGRILNKPIYRFGDPCSLCQKCDEKLGLCLAQNKDN</sequence>
<organism evidence="2 3">
    <name type="scientific">Ancylostoma caninum</name>
    <name type="common">Dog hookworm</name>
    <dbReference type="NCBI Taxonomy" id="29170"/>
    <lineage>
        <taxon>Eukaryota</taxon>
        <taxon>Metazoa</taxon>
        <taxon>Ecdysozoa</taxon>
        <taxon>Nematoda</taxon>
        <taxon>Chromadorea</taxon>
        <taxon>Rhabditida</taxon>
        <taxon>Rhabditina</taxon>
        <taxon>Rhabditomorpha</taxon>
        <taxon>Strongyloidea</taxon>
        <taxon>Ancylostomatidae</taxon>
        <taxon>Ancylostomatinae</taxon>
        <taxon>Ancylostoma</taxon>
    </lineage>
</organism>
<feature type="domain" description="SCP" evidence="1">
    <location>
        <begin position="2"/>
        <end position="138"/>
    </location>
</feature>
<name>A0A368FUT4_ANCCA</name>
<dbReference type="STRING" id="29170.A0A368FUT4"/>
<proteinExistence type="predicted"/>
<evidence type="ECO:0000259" key="1">
    <source>
        <dbReference type="SMART" id="SM00198"/>
    </source>
</evidence>
<dbReference type="CDD" id="cd05380">
    <property type="entry name" value="CAP_euk"/>
    <property type="match status" value="1"/>
</dbReference>
<dbReference type="SUPFAM" id="SSF55797">
    <property type="entry name" value="PR-1-like"/>
    <property type="match status" value="1"/>
</dbReference>
<dbReference type="Gene3D" id="3.40.33.10">
    <property type="entry name" value="CAP"/>
    <property type="match status" value="1"/>
</dbReference>
<dbReference type="Proteomes" id="UP000252519">
    <property type="component" value="Unassembled WGS sequence"/>
</dbReference>
<dbReference type="EMBL" id="JOJR01000617">
    <property type="protein sequence ID" value="RCN35862.1"/>
    <property type="molecule type" value="Genomic_DNA"/>
</dbReference>
<dbReference type="SMART" id="SM00198">
    <property type="entry name" value="SCP"/>
    <property type="match status" value="1"/>
</dbReference>
<comment type="caution">
    <text evidence="2">The sequence shown here is derived from an EMBL/GenBank/DDBJ whole genome shotgun (WGS) entry which is preliminary data.</text>
</comment>
<dbReference type="InterPro" id="IPR035940">
    <property type="entry name" value="CAP_sf"/>
</dbReference>
<gene>
    <name evidence="2" type="ORF">ANCCAN_18253</name>
</gene>
<dbReference type="InterPro" id="IPR014044">
    <property type="entry name" value="CAP_dom"/>
</dbReference>